<dbReference type="STRING" id="743299.Acife_2953"/>
<protein>
    <submittedName>
        <fullName evidence="1">Uncharacterized protein</fullName>
    </submittedName>
</protein>
<dbReference type="HOGENOM" id="CLU_1764016_0_0_6"/>
<dbReference type="AlphaFoldDB" id="G0JTR2"/>
<dbReference type="KEGG" id="afi:Acife_2953"/>
<evidence type="ECO:0000313" key="2">
    <source>
        <dbReference type="Proteomes" id="UP000009220"/>
    </source>
</evidence>
<evidence type="ECO:0000313" key="1">
    <source>
        <dbReference type="EMBL" id="AEM49027.1"/>
    </source>
</evidence>
<dbReference type="eggNOG" id="ENOG5032A04">
    <property type="taxonomic scope" value="Bacteria"/>
</dbReference>
<proteinExistence type="predicted"/>
<sequence length="147" mass="16116">MTGATVDPWEQKGFGRIPSSAHDNHQPLALCLGFFYVWRPPVHRNRPVHPPGMKLWHSATSIFQHGRGCDMKILVSLSGGLVTAVYLDKEAAAAKVQVVIADYDVEGSQCETALDPDGDKVLLWTETPITESPHAEKMFALEATGCF</sequence>
<organism evidence="1 2">
    <name type="scientific">Acidithiobacillus ferrivorans SS3</name>
    <dbReference type="NCBI Taxonomy" id="743299"/>
    <lineage>
        <taxon>Bacteria</taxon>
        <taxon>Pseudomonadati</taxon>
        <taxon>Pseudomonadota</taxon>
        <taxon>Acidithiobacillia</taxon>
        <taxon>Acidithiobacillales</taxon>
        <taxon>Acidithiobacillaceae</taxon>
        <taxon>Acidithiobacillus</taxon>
    </lineage>
</organism>
<reference evidence="1 2" key="1">
    <citation type="journal article" date="2011" name="J. Bacteriol.">
        <title>Draft genome of the psychrotolerant acidophile Acidithiobacillus ferrivorans SS3.</title>
        <authorList>
            <person name="Liljeqvist M."/>
            <person name="Valdes J."/>
            <person name="Holmes D.S."/>
            <person name="Dopson M."/>
        </authorList>
    </citation>
    <scope>NUCLEOTIDE SEQUENCE [LARGE SCALE GENOMIC DNA]</scope>
    <source>
        <strain evidence="1 2">SS3</strain>
    </source>
</reference>
<dbReference type="EMBL" id="CP002985">
    <property type="protein sequence ID" value="AEM49027.1"/>
    <property type="molecule type" value="Genomic_DNA"/>
</dbReference>
<dbReference type="Proteomes" id="UP000009220">
    <property type="component" value="Chromosome"/>
</dbReference>
<name>G0JTR2_9PROT</name>
<accession>G0JTR2</accession>
<gene>
    <name evidence="1" type="ORF">Acife_2953</name>
</gene>